<comment type="caution">
    <text evidence="1">The sequence shown here is derived from an EMBL/GenBank/DDBJ whole genome shotgun (WGS) entry which is preliminary data.</text>
</comment>
<evidence type="ECO:0000313" key="1">
    <source>
        <dbReference type="EMBL" id="GIQ80845.1"/>
    </source>
</evidence>
<name>A0A9K3CRD4_9EUKA</name>
<sequence length="163" mass="18085">MYRYVQDIGAILGSHWNIHLTSLCCTIDYFPDIMKTATETMCHSTVGVKHPGSLVRMVTSPCVPYAGVGINFGHATETHYLSSFLYVDRIPGTSLTRPELLTGQAQHVRSCESSQPLYVGVSLKTPQTHSQLPHPLRYSVPMTTNHSGLVHVPEYTPRTECQV</sequence>
<accession>A0A9K3CRD4</accession>
<proteinExistence type="predicted"/>
<dbReference type="EMBL" id="BDIP01000253">
    <property type="protein sequence ID" value="GIQ80845.1"/>
    <property type="molecule type" value="Genomic_DNA"/>
</dbReference>
<dbReference type="Proteomes" id="UP000265618">
    <property type="component" value="Unassembled WGS sequence"/>
</dbReference>
<gene>
    <name evidence="1" type="ORF">KIPB_001711</name>
</gene>
<dbReference type="AlphaFoldDB" id="A0A9K3CRD4"/>
<reference evidence="1 2" key="1">
    <citation type="journal article" date="2018" name="PLoS ONE">
        <title>The draft genome of Kipferlia bialata reveals reductive genome evolution in fornicate parasites.</title>
        <authorList>
            <person name="Tanifuji G."/>
            <person name="Takabayashi S."/>
            <person name="Kume K."/>
            <person name="Takagi M."/>
            <person name="Nakayama T."/>
            <person name="Kamikawa R."/>
            <person name="Inagaki Y."/>
            <person name="Hashimoto T."/>
        </authorList>
    </citation>
    <scope>NUCLEOTIDE SEQUENCE [LARGE SCALE GENOMIC DNA]</scope>
    <source>
        <strain evidence="1">NY0173</strain>
    </source>
</reference>
<evidence type="ECO:0000313" key="2">
    <source>
        <dbReference type="Proteomes" id="UP000265618"/>
    </source>
</evidence>
<protein>
    <submittedName>
        <fullName evidence="1">Uncharacterized protein</fullName>
    </submittedName>
</protein>
<organism evidence="1 2">
    <name type="scientific">Kipferlia bialata</name>
    <dbReference type="NCBI Taxonomy" id="797122"/>
    <lineage>
        <taxon>Eukaryota</taxon>
        <taxon>Metamonada</taxon>
        <taxon>Carpediemonas-like organisms</taxon>
        <taxon>Kipferlia</taxon>
    </lineage>
</organism>
<keyword evidence="2" id="KW-1185">Reference proteome</keyword>